<keyword evidence="3" id="KW-1185">Reference proteome</keyword>
<dbReference type="OMA" id="HRSHHKV"/>
<dbReference type="InParanoid" id="A0A068VFA6"/>
<dbReference type="AlphaFoldDB" id="A0A068VFA6"/>
<feature type="compositionally biased region" description="Polar residues" evidence="1">
    <location>
        <begin position="40"/>
        <end position="50"/>
    </location>
</feature>
<dbReference type="SUPFAM" id="SSF53335">
    <property type="entry name" value="S-adenosyl-L-methionine-dependent methyltransferases"/>
    <property type="match status" value="1"/>
</dbReference>
<dbReference type="PhylomeDB" id="A0A068VFA6"/>
<proteinExistence type="predicted"/>
<dbReference type="Gramene" id="CDP19411">
    <property type="protein sequence ID" value="CDP19411"/>
    <property type="gene ID" value="GSCOC_T00006446001"/>
</dbReference>
<dbReference type="CDD" id="cd02440">
    <property type="entry name" value="AdoMet_MTases"/>
    <property type="match status" value="1"/>
</dbReference>
<dbReference type="Gene3D" id="3.40.50.150">
    <property type="entry name" value="Vaccinia Virus protein VP39"/>
    <property type="match status" value="1"/>
</dbReference>
<dbReference type="InterPro" id="IPR029063">
    <property type="entry name" value="SAM-dependent_MTases_sf"/>
</dbReference>
<evidence type="ECO:0000256" key="1">
    <source>
        <dbReference type="SAM" id="MobiDB-lite"/>
    </source>
</evidence>
<evidence type="ECO:0000313" key="2">
    <source>
        <dbReference type="EMBL" id="CDP19411.1"/>
    </source>
</evidence>
<organism evidence="2 3">
    <name type="scientific">Coffea canephora</name>
    <name type="common">Robusta coffee</name>
    <dbReference type="NCBI Taxonomy" id="49390"/>
    <lineage>
        <taxon>Eukaryota</taxon>
        <taxon>Viridiplantae</taxon>
        <taxon>Streptophyta</taxon>
        <taxon>Embryophyta</taxon>
        <taxon>Tracheophyta</taxon>
        <taxon>Spermatophyta</taxon>
        <taxon>Magnoliopsida</taxon>
        <taxon>eudicotyledons</taxon>
        <taxon>Gunneridae</taxon>
        <taxon>Pentapetalae</taxon>
        <taxon>asterids</taxon>
        <taxon>lamiids</taxon>
        <taxon>Gentianales</taxon>
        <taxon>Rubiaceae</taxon>
        <taxon>Ixoroideae</taxon>
        <taxon>Gardenieae complex</taxon>
        <taxon>Bertiereae - Coffeeae clade</taxon>
        <taxon>Coffeeae</taxon>
        <taxon>Coffea</taxon>
    </lineage>
</organism>
<evidence type="ECO:0000313" key="3">
    <source>
        <dbReference type="Proteomes" id="UP000295252"/>
    </source>
</evidence>
<name>A0A068VFA6_COFCA</name>
<dbReference type="InterPro" id="IPR019410">
    <property type="entry name" value="Methyltransf_16"/>
</dbReference>
<reference evidence="3" key="1">
    <citation type="journal article" date="2014" name="Science">
        <title>The coffee genome provides insight into the convergent evolution of caffeine biosynthesis.</title>
        <authorList>
            <person name="Denoeud F."/>
            <person name="Carretero-Paulet L."/>
            <person name="Dereeper A."/>
            <person name="Droc G."/>
            <person name="Guyot R."/>
            <person name="Pietrella M."/>
            <person name="Zheng C."/>
            <person name="Alberti A."/>
            <person name="Anthony F."/>
            <person name="Aprea G."/>
            <person name="Aury J.M."/>
            <person name="Bento P."/>
            <person name="Bernard M."/>
            <person name="Bocs S."/>
            <person name="Campa C."/>
            <person name="Cenci A."/>
            <person name="Combes M.C."/>
            <person name="Crouzillat D."/>
            <person name="Da Silva C."/>
            <person name="Daddiego L."/>
            <person name="De Bellis F."/>
            <person name="Dussert S."/>
            <person name="Garsmeur O."/>
            <person name="Gayraud T."/>
            <person name="Guignon V."/>
            <person name="Jahn K."/>
            <person name="Jamilloux V."/>
            <person name="Joet T."/>
            <person name="Labadie K."/>
            <person name="Lan T."/>
            <person name="Leclercq J."/>
            <person name="Lepelley M."/>
            <person name="Leroy T."/>
            <person name="Li L.T."/>
            <person name="Librado P."/>
            <person name="Lopez L."/>
            <person name="Munoz A."/>
            <person name="Noel B."/>
            <person name="Pallavicini A."/>
            <person name="Perrotta G."/>
            <person name="Poncet V."/>
            <person name="Pot D."/>
            <person name="Priyono X."/>
            <person name="Rigoreau M."/>
            <person name="Rouard M."/>
            <person name="Rozas J."/>
            <person name="Tranchant-Dubreuil C."/>
            <person name="VanBuren R."/>
            <person name="Zhang Q."/>
            <person name="Andrade A.C."/>
            <person name="Argout X."/>
            <person name="Bertrand B."/>
            <person name="de Kochko A."/>
            <person name="Graziosi G."/>
            <person name="Henry R.J."/>
            <person name="Jayarama X."/>
            <person name="Ming R."/>
            <person name="Nagai C."/>
            <person name="Rounsley S."/>
            <person name="Sankoff D."/>
            <person name="Giuliano G."/>
            <person name="Albert V.A."/>
            <person name="Wincker P."/>
            <person name="Lashermes P."/>
        </authorList>
    </citation>
    <scope>NUCLEOTIDE SEQUENCE [LARGE SCALE GENOMIC DNA]</scope>
    <source>
        <strain evidence="3">cv. DH200-94</strain>
    </source>
</reference>
<feature type="compositionally biased region" description="Basic and acidic residues" evidence="1">
    <location>
        <begin position="30"/>
        <end position="39"/>
    </location>
</feature>
<accession>A0A068VFA6</accession>
<gene>
    <name evidence="2" type="ORF">GSCOC_T00006446001</name>
</gene>
<sequence length="294" mass="32441">MAATILADDDDDDMNPFTSIMLLAPTRQPPKPESEEDHQNQSPLSSSKAGITSQQLLDQNNYYLHSINSHLLIRQLPSQGLSFQLWPAATTLVTLLDTHSSQSTIPNPLSTLFKAQENRPLRILELGSGTGLVGIAAAALLSANVTVTDLPHVLCNLHFNVEANSKLLQVNQGAKVNIAGLSWGVDEDMKAIGKEYDLILGSDLVYHDRLYKPLIKTLRFFLLGNDDGSKKKRVAFVMAHLKRWKKESAFFKMARKLFDVDIIHSDPPSHGARVGVVVYRMVGKCFLSINSVPS</sequence>
<dbReference type="Proteomes" id="UP000295252">
    <property type="component" value="Chromosome VIII"/>
</dbReference>
<dbReference type="PANTHER" id="PTHR14614">
    <property type="entry name" value="HEPATOCELLULAR CARCINOMA-ASSOCIATED ANTIGEN"/>
    <property type="match status" value="1"/>
</dbReference>
<dbReference type="PANTHER" id="PTHR14614:SF132">
    <property type="entry name" value="PROTEIN-LYSINE METHYLTRANSFERASE C42C1.13"/>
    <property type="match status" value="1"/>
</dbReference>
<dbReference type="FunCoup" id="A0A068VFA6">
    <property type="interactions" value="117"/>
</dbReference>
<dbReference type="EMBL" id="HG739556">
    <property type="protein sequence ID" value="CDP19411.1"/>
    <property type="molecule type" value="Genomic_DNA"/>
</dbReference>
<dbReference type="STRING" id="49390.A0A068VFA6"/>
<dbReference type="OrthoDB" id="413520at2759"/>
<protein>
    <submittedName>
        <fullName evidence="2">Uncharacterized protein</fullName>
    </submittedName>
</protein>
<feature type="region of interest" description="Disordered" evidence="1">
    <location>
        <begin position="1"/>
        <end position="50"/>
    </location>
</feature>
<dbReference type="Pfam" id="PF10294">
    <property type="entry name" value="Methyltransf_16"/>
    <property type="match status" value="1"/>
</dbReference>